<evidence type="ECO:0000313" key="3">
    <source>
        <dbReference type="Proteomes" id="UP000031419"/>
    </source>
</evidence>
<proteinExistence type="predicted"/>
<keyword evidence="3" id="KW-1185">Reference proteome</keyword>
<keyword evidence="1" id="KW-0472">Membrane</keyword>
<protein>
    <submittedName>
        <fullName evidence="2">Uncharacterized protein</fullName>
    </submittedName>
</protein>
<comment type="caution">
    <text evidence="2">The sequence shown here is derived from an EMBL/GenBank/DDBJ whole genome shotgun (WGS) entry which is preliminary data.</text>
</comment>
<feature type="transmembrane region" description="Helical" evidence="1">
    <location>
        <begin position="116"/>
        <end position="135"/>
    </location>
</feature>
<dbReference type="eggNOG" id="COG1716">
    <property type="taxonomic scope" value="Bacteria"/>
</dbReference>
<evidence type="ECO:0000313" key="2">
    <source>
        <dbReference type="EMBL" id="KEI45302.1"/>
    </source>
</evidence>
<feature type="transmembrane region" description="Helical" evidence="1">
    <location>
        <begin position="27"/>
        <end position="50"/>
    </location>
</feature>
<reference evidence="2 3" key="1">
    <citation type="submission" date="2014-06" db="EMBL/GenBank/DDBJ databases">
        <title>Saccharopolyspora rectivirgula DSM-43113 Genome sequencing.</title>
        <authorList>
            <person name="Barrera C."/>
            <person name="Millon L."/>
            <person name="Rognon B."/>
            <person name="Zaugg C."/>
            <person name="Monod M."/>
        </authorList>
    </citation>
    <scope>NUCLEOTIDE SEQUENCE [LARGE SCALE GENOMIC DNA]</scope>
    <source>
        <strain evidence="2 3">DSM 43113</strain>
    </source>
</reference>
<feature type="transmembrane region" description="Helical" evidence="1">
    <location>
        <begin position="82"/>
        <end position="104"/>
    </location>
</feature>
<name>A0A073B1Z4_9PSEU</name>
<dbReference type="EMBL" id="JNVU01000014">
    <property type="protein sequence ID" value="KEI45302.1"/>
    <property type="molecule type" value="Genomic_DNA"/>
</dbReference>
<feature type="transmembrane region" description="Helical" evidence="1">
    <location>
        <begin position="155"/>
        <end position="179"/>
    </location>
</feature>
<sequence length="192" mass="20812">MPQAPNPYAAPPAPTPPRVPRPKTVEAAFWIAVAVPLLAVIFNVLSFFLAQKAVDQAFRQEVATDEYVAEVQDGFSQFAQGLVFGVSIFVTVLMLILTALWILFGFKMRAGRNWARVVLTIFAAIWLLNVISGLASGLGTGGYGSLEGVEMPTSFLVVTVLDQAISGLGMIAFLVLVYLKPSNWYFNAARQA</sequence>
<keyword evidence="1" id="KW-0812">Transmembrane</keyword>
<dbReference type="AlphaFoldDB" id="A0A073B1Z4"/>
<organism evidence="2 3">
    <name type="scientific">Saccharopolyspora rectivirgula</name>
    <dbReference type="NCBI Taxonomy" id="28042"/>
    <lineage>
        <taxon>Bacteria</taxon>
        <taxon>Bacillati</taxon>
        <taxon>Actinomycetota</taxon>
        <taxon>Actinomycetes</taxon>
        <taxon>Pseudonocardiales</taxon>
        <taxon>Pseudonocardiaceae</taxon>
        <taxon>Saccharopolyspora</taxon>
    </lineage>
</organism>
<gene>
    <name evidence="2" type="ORF">GU90_05865</name>
</gene>
<evidence type="ECO:0000256" key="1">
    <source>
        <dbReference type="SAM" id="Phobius"/>
    </source>
</evidence>
<keyword evidence="1" id="KW-1133">Transmembrane helix</keyword>
<dbReference type="STRING" id="28042.GU90_05865"/>
<accession>A0A073B1Z4</accession>
<dbReference type="Proteomes" id="UP000031419">
    <property type="component" value="Unassembled WGS sequence"/>
</dbReference>